<organism evidence="13 14">
    <name type="scientific">Crepidotus variabilis</name>
    <dbReference type="NCBI Taxonomy" id="179855"/>
    <lineage>
        <taxon>Eukaryota</taxon>
        <taxon>Fungi</taxon>
        <taxon>Dikarya</taxon>
        <taxon>Basidiomycota</taxon>
        <taxon>Agaricomycotina</taxon>
        <taxon>Agaricomycetes</taxon>
        <taxon>Agaricomycetidae</taxon>
        <taxon>Agaricales</taxon>
        <taxon>Agaricineae</taxon>
        <taxon>Crepidotaceae</taxon>
        <taxon>Crepidotus</taxon>
    </lineage>
</organism>
<dbReference type="InterPro" id="IPR048863">
    <property type="entry name" value="BRR2_plug"/>
</dbReference>
<dbReference type="Pfam" id="PF23445">
    <property type="entry name" value="WHD_SNRNP200"/>
    <property type="match status" value="2"/>
</dbReference>
<dbReference type="FunFam" id="3.40.50.300:FF:000102">
    <property type="entry name" value="RNA helicase, activating signal cointegrator 1"/>
    <property type="match status" value="1"/>
</dbReference>
<keyword evidence="6" id="KW-0347">Helicase</keyword>
<dbReference type="InterPro" id="IPR003593">
    <property type="entry name" value="AAA+_ATPase"/>
</dbReference>
<feature type="compositionally biased region" description="Basic and acidic residues" evidence="10">
    <location>
        <begin position="29"/>
        <end position="38"/>
    </location>
</feature>
<reference evidence="13" key="1">
    <citation type="submission" date="2020-11" db="EMBL/GenBank/DDBJ databases">
        <authorList>
            <consortium name="DOE Joint Genome Institute"/>
            <person name="Ahrendt S."/>
            <person name="Riley R."/>
            <person name="Andreopoulos W."/>
            <person name="Labutti K."/>
            <person name="Pangilinan J."/>
            <person name="Ruiz-Duenas F.J."/>
            <person name="Barrasa J.M."/>
            <person name="Sanchez-Garcia M."/>
            <person name="Camarero S."/>
            <person name="Miyauchi S."/>
            <person name="Serrano A."/>
            <person name="Linde D."/>
            <person name="Babiker R."/>
            <person name="Drula E."/>
            <person name="Ayuso-Fernandez I."/>
            <person name="Pacheco R."/>
            <person name="Padilla G."/>
            <person name="Ferreira P."/>
            <person name="Barriuso J."/>
            <person name="Kellner H."/>
            <person name="Castanera R."/>
            <person name="Alfaro M."/>
            <person name="Ramirez L."/>
            <person name="Pisabarro A.G."/>
            <person name="Kuo A."/>
            <person name="Tritt A."/>
            <person name="Lipzen A."/>
            <person name="He G."/>
            <person name="Yan M."/>
            <person name="Ng V."/>
            <person name="Cullen D."/>
            <person name="Martin F."/>
            <person name="Rosso M.-N."/>
            <person name="Henrissat B."/>
            <person name="Hibbett D."/>
            <person name="Martinez A.T."/>
            <person name="Grigoriev I.V."/>
        </authorList>
    </citation>
    <scope>NUCLEOTIDE SEQUENCE</scope>
    <source>
        <strain evidence="13">CBS 506.95</strain>
    </source>
</reference>
<keyword evidence="4" id="KW-0547">Nucleotide-binding</keyword>
<dbReference type="InterPro" id="IPR036390">
    <property type="entry name" value="WH_DNA-bd_sf"/>
</dbReference>
<keyword evidence="5" id="KW-0378">Hydrolase</keyword>
<feature type="domain" description="Helicase ATP-binding" evidence="11">
    <location>
        <begin position="1353"/>
        <end position="1529"/>
    </location>
</feature>
<dbReference type="GO" id="GO:0003678">
    <property type="term" value="F:DNA helicase activity"/>
    <property type="evidence" value="ECO:0007669"/>
    <property type="project" value="TreeGrafter"/>
</dbReference>
<dbReference type="SUPFAM" id="SSF46785">
    <property type="entry name" value="Winged helix' DNA-binding domain"/>
    <property type="match status" value="2"/>
</dbReference>
<dbReference type="InterPro" id="IPR041094">
    <property type="entry name" value="Brr2_helicase_PWI"/>
</dbReference>
<evidence type="ECO:0000259" key="12">
    <source>
        <dbReference type="PROSITE" id="PS51194"/>
    </source>
</evidence>
<dbReference type="CDD" id="cd18021">
    <property type="entry name" value="DEXHc_Brr2_2"/>
    <property type="match status" value="1"/>
</dbReference>
<dbReference type="GO" id="GO:0000393">
    <property type="term" value="P:spliceosomal conformational changes to generate catalytic conformation"/>
    <property type="evidence" value="ECO:0007669"/>
    <property type="project" value="UniProtKB-ARBA"/>
</dbReference>
<dbReference type="EMBL" id="MU157970">
    <property type="protein sequence ID" value="KAF9521963.1"/>
    <property type="molecule type" value="Genomic_DNA"/>
</dbReference>
<keyword evidence="3" id="KW-0677">Repeat</keyword>
<dbReference type="InterPro" id="IPR027417">
    <property type="entry name" value="P-loop_NTPase"/>
</dbReference>
<evidence type="ECO:0000313" key="14">
    <source>
        <dbReference type="Proteomes" id="UP000807306"/>
    </source>
</evidence>
<dbReference type="FunFam" id="1.10.10.10:FF:000024">
    <property type="entry name" value="U5 small nuclear ribonucleoprotein helicase"/>
    <property type="match status" value="1"/>
</dbReference>
<dbReference type="PANTHER" id="PTHR47961:SF4">
    <property type="entry name" value="ACTIVATING SIGNAL COINTEGRATOR 1 COMPLEX SUBUNIT 3"/>
    <property type="match status" value="1"/>
</dbReference>
<dbReference type="Gene3D" id="2.60.40.150">
    <property type="entry name" value="C2 domain"/>
    <property type="match status" value="2"/>
</dbReference>
<dbReference type="Gene3D" id="1.10.10.10">
    <property type="entry name" value="Winged helix-like DNA-binding domain superfamily/Winged helix DNA-binding domain"/>
    <property type="match status" value="2"/>
</dbReference>
<dbReference type="InterPro" id="IPR036388">
    <property type="entry name" value="WH-like_DNA-bd_sf"/>
</dbReference>
<comment type="subcellular location">
    <subcellularLocation>
        <location evidence="1">Nucleus</location>
    </subcellularLocation>
</comment>
<evidence type="ECO:0000256" key="8">
    <source>
        <dbReference type="ARBA" id="ARBA00023242"/>
    </source>
</evidence>
<feature type="domain" description="Helicase ATP-binding" evidence="11">
    <location>
        <begin position="505"/>
        <end position="689"/>
    </location>
</feature>
<dbReference type="GO" id="GO:0000712">
    <property type="term" value="P:resolution of meiotic recombination intermediates"/>
    <property type="evidence" value="ECO:0007669"/>
    <property type="project" value="TreeGrafter"/>
</dbReference>
<dbReference type="SMART" id="SM00382">
    <property type="entry name" value="AAA"/>
    <property type="match status" value="2"/>
</dbReference>
<dbReference type="SMART" id="SM00490">
    <property type="entry name" value="HELICc"/>
    <property type="match status" value="2"/>
</dbReference>
<dbReference type="Gene3D" id="1.10.150.20">
    <property type="entry name" value="5' to 3' exonuclease, C-terminal subdomain"/>
    <property type="match status" value="2"/>
</dbReference>
<dbReference type="PROSITE" id="PS51194">
    <property type="entry name" value="HELICASE_CTER"/>
    <property type="match status" value="1"/>
</dbReference>
<dbReference type="FunFam" id="1.10.10.10:FF:000012">
    <property type="entry name" value="U5 small nuclear ribonucleoprotein helicase"/>
    <property type="match status" value="1"/>
</dbReference>
<evidence type="ECO:0000256" key="6">
    <source>
        <dbReference type="ARBA" id="ARBA00022806"/>
    </source>
</evidence>
<evidence type="ECO:0000256" key="2">
    <source>
        <dbReference type="ARBA" id="ARBA00012552"/>
    </source>
</evidence>
<evidence type="ECO:0000313" key="13">
    <source>
        <dbReference type="EMBL" id="KAF9521963.1"/>
    </source>
</evidence>
<dbReference type="SMART" id="SM00973">
    <property type="entry name" value="Sec63"/>
    <property type="match status" value="2"/>
</dbReference>
<dbReference type="FunFam" id="1.10.150.20:FF:000004">
    <property type="entry name" value="U5 small nuclear ribonucleoprotein helicase"/>
    <property type="match status" value="1"/>
</dbReference>
<dbReference type="FunFam" id="3.40.50.300:FF:000254">
    <property type="entry name" value="U5 small nuclear ribonucleoprotein helicase"/>
    <property type="match status" value="1"/>
</dbReference>
<dbReference type="OrthoDB" id="5575at2759"/>
<dbReference type="Proteomes" id="UP000807306">
    <property type="component" value="Unassembled WGS sequence"/>
</dbReference>
<proteinExistence type="predicted"/>
<dbReference type="GO" id="GO:0005682">
    <property type="term" value="C:U5 snRNP"/>
    <property type="evidence" value="ECO:0007669"/>
    <property type="project" value="UniProtKB-ARBA"/>
</dbReference>
<dbReference type="PROSITE" id="PS51192">
    <property type="entry name" value="HELICASE_ATP_BIND_1"/>
    <property type="match status" value="2"/>
</dbReference>
<dbReference type="InterPro" id="IPR050474">
    <property type="entry name" value="Hel308_SKI2-like"/>
</dbReference>
<dbReference type="SMART" id="SM00487">
    <property type="entry name" value="DEXDc"/>
    <property type="match status" value="2"/>
</dbReference>
<sequence>MSGKSGKPDYSGYNYGAISSLVLTTDRSALPRRDKEPDGAPTSLSGRIDPREMGSRVQRQAPKDLDKKKRKAGEKVDSSEKAAAKRKADFSGFGYADVIEATHDVEGLTYRPRTAETREVYEHILSSVHTSLGDQAQDIVRSAADAVLEVLKNDGLKDFDKKKEIEEILGSMPSDSFAQLISLSKKITDYNADDEAAVDPNEERKEAEIDEEGGVAVVFDDEEQDEEEDEGYEVREESDDEEEDEKEEEREVVEGEVREEDMIIGGESSRQAGGKDQKDSVSPHAIDGFWVQRQISEIYPDPVTAANKAAEVLESLGSERSARDCENHLMELFEFQSFQVIAKFLKNREVIWWCTKLMRSNADERVNVEVAMREKGLGWILRDLAGDRQAKGTTSSDAMDVDEPKQVPKTGTVAPGSIVQPKRTVDLEAMAFSQGGHLMSNKKCKLPDGSFKRSKKGYEEIHIPEPKKQPLSESELVKISSLPDWAQKAFDGIEKLNRIQSKLFPVAFGQDDPILLCAPTGAGKTNVAMLTILSEMAKHYDPETKNIDLTAFKVIYIAPMKALVQEMVGNFSKRLKPFGIKVGELTGDSQMTKQQIQEASIIVTTPEKWDVITRKQTDTSYTNLVRLVIIDEIHLLHDERGPVLEALVSRTIRRMEQTSEYVRLVGLSATLPNYQDVATFLRVDPAKGLFYFDASYRPCGLRQQFIGITEKKAIKRYQIMNEVCYEKLLEQAGKNQSLIFVHSRKETAKTAKFLRDLAVEQKTITQFIKAESSVEHILKDEAQNVKDGNLRDLLPFGFGIHHAGMTSQDRGLVEDLFADGSIQALVCTATLAWGVNLPAHTVIIKGTQIYNPEKGRWVELSSQDMLQMLGRAGRPQYDTYGEGFIITNHSELQYYLSLLNQQLPIESQLVSKLADNLNAEIVLGTVRNRDEAVQWLGYTYLYVRMLRSPALYGVGADYQEDDEGLIQKRADIVHSAAVLLEKSQLVKYERASGRFTSTELGRIASHYYVTHKSMMVYNQHLRPTMSSLELFRVFALSNEFKLLPVRQEEKLELAKLLERVPIPVKESVEEPAAKINVLLQAYISQLKLDGFVLVADMVFVQQSAGRILRAMFEICLKRGWAVPAKAALDMCKMVEKRMWGSMTPLRQFKRLASEVVRKAEGKQFPWYRYFDLTPPEIGELIGIPKAGRLVHLLVHNFPKLQLQAQVQPITRSLLRIDLSIVPDFRWDEKIHGSAETFLILVEDVDGEIVLFSDTFILRQRYAEDEHNVSITVPMFEPVPPNYYVSVISDRWLHAETRLPISFKHLILPKKFPKPTSLLDLQVLPLSALHNKEFEAIYANTIPNFNKIQTQVFQALYTSDENVFIGAPTGSGKTICAEFALLRLWSKREQPRAVCIEPYQEMVDLRVKEWIAKFSKVQGGKEIVSLTGETSADLRLLEKGDVIVCTPSQWDIVSRRWRQRKNVQNLGLLIADEIQMVGGEVGPTYEVVVSRTRYVERQTGNKTRIVACGVSLANAEDLGKWMGASEHTIFNFSPSARPLDMAIHIQSFSIPHFPSLMIAMSKPAYLAIREYSPAKPVIVFVPSRRQCRLTVDDILTHCSADDKPDLFLNIELADLQPHIDHLNDKGLAETLKHGVGYFHEALDKQDKRIIQRLFESGAIQVLVASKDTAWSLPVSSYMVIIMGVQFYEGKEHRYIDYPVMDVLQMMGKACRPMDDENSRCVLMCQQTRKDFYKKFLSEGLPIESHLPTHLLHDYFLAEIAVKTIENKQDAMDVLTWTFFYKRMLENPNYYNLHNTSHQHVSDHLSELVENTLNDLVNSKCIAIEDEMDVSALNLGMIAAYYNISYVTVEVYTLSLKERTKLKGILEVVSSSAEFESIPIRRHEDTLLRRIYDRVPVKLDRADFEAPHFKTFLLLQAHFSRLQLPPDLAADQTLVLEKVLNLLSACVDVMSSNAWLNALGAMDLSQMCVQGMWDTDSALKQIPHFENEIIKRCKDSGVESVYDIMEMEDDDRNKLLQMTPAQMRDVATFVNSYPTLDVSHELVKGNYTAGAPITIKVGLARDVDEDDEGDQTVVAPFYPLKKLSNWWLVIGESTSRQLLVIKKVTVTKSLSAKLEFSLPKGTHKLKLYVICDSYMGADHDIALDPIDVAEGEDSDSDEEMDSDDDE</sequence>
<dbReference type="FunFam" id="2.60.40.150:FF:000004">
    <property type="entry name" value="RNA helicase, activating signal cointegrator 1"/>
    <property type="match status" value="1"/>
</dbReference>
<dbReference type="EC" id="3.6.4.13" evidence="2"/>
<dbReference type="SUPFAM" id="SSF52540">
    <property type="entry name" value="P-loop containing nucleoside triphosphate hydrolases"/>
    <property type="match status" value="4"/>
</dbReference>
<evidence type="ECO:0000256" key="9">
    <source>
        <dbReference type="ARBA" id="ARBA00047984"/>
    </source>
</evidence>
<feature type="region of interest" description="Disordered" evidence="10">
    <location>
        <begin position="2145"/>
        <end position="2164"/>
    </location>
</feature>
<dbReference type="FunFam" id="1.10.150.20:FF:000013">
    <property type="entry name" value="U5 small nuclear ribonucleoprotein kDa helicase"/>
    <property type="match status" value="1"/>
</dbReference>
<dbReference type="GO" id="GO:0016787">
    <property type="term" value="F:hydrolase activity"/>
    <property type="evidence" value="ECO:0007669"/>
    <property type="project" value="UniProtKB-KW"/>
</dbReference>
<dbReference type="FunFam" id="3.40.50.300:FF:000062">
    <property type="entry name" value="U5 small nuclear ribonucleoprotein helicase"/>
    <property type="match status" value="1"/>
</dbReference>
<keyword evidence="7" id="KW-0067">ATP-binding</keyword>
<feature type="compositionally biased region" description="Acidic residues" evidence="10">
    <location>
        <begin position="208"/>
        <end position="251"/>
    </location>
</feature>
<keyword evidence="8" id="KW-0539">Nucleus</keyword>
<evidence type="ECO:0000256" key="7">
    <source>
        <dbReference type="ARBA" id="ARBA00022840"/>
    </source>
</evidence>
<dbReference type="CDD" id="cd18019">
    <property type="entry name" value="DEXHc_Brr2_1"/>
    <property type="match status" value="1"/>
</dbReference>
<dbReference type="PANTHER" id="PTHR47961">
    <property type="entry name" value="DNA POLYMERASE THETA, PUTATIVE (AFU_ORTHOLOGUE AFUA_1G05260)-RELATED"/>
    <property type="match status" value="1"/>
</dbReference>
<dbReference type="Gene3D" id="1.10.3380.10">
    <property type="entry name" value="Sec63 N-terminal domain-like domain"/>
    <property type="match status" value="2"/>
</dbReference>
<dbReference type="CDD" id="cd18795">
    <property type="entry name" value="SF2_C_Ski2"/>
    <property type="match status" value="1"/>
</dbReference>
<evidence type="ECO:0000259" key="11">
    <source>
        <dbReference type="PROSITE" id="PS51192"/>
    </source>
</evidence>
<dbReference type="InterPro" id="IPR057842">
    <property type="entry name" value="WH_MER3"/>
</dbReference>
<dbReference type="InterPro" id="IPR011545">
    <property type="entry name" value="DEAD/DEAH_box_helicase_dom"/>
</dbReference>
<dbReference type="FunFam" id="2.60.40.150:FF:000133">
    <property type="entry name" value="Pre-mRNA splicing helicase, putative"/>
    <property type="match status" value="1"/>
</dbReference>
<comment type="catalytic activity">
    <reaction evidence="9">
        <text>ATP + H2O = ADP + phosphate + H(+)</text>
        <dbReference type="Rhea" id="RHEA:13065"/>
        <dbReference type="ChEBI" id="CHEBI:15377"/>
        <dbReference type="ChEBI" id="CHEBI:15378"/>
        <dbReference type="ChEBI" id="CHEBI:30616"/>
        <dbReference type="ChEBI" id="CHEBI:43474"/>
        <dbReference type="ChEBI" id="CHEBI:456216"/>
        <dbReference type="EC" id="3.6.4.13"/>
    </reaction>
</comment>
<evidence type="ECO:0000256" key="3">
    <source>
        <dbReference type="ARBA" id="ARBA00022737"/>
    </source>
</evidence>
<dbReference type="InterPro" id="IPR014001">
    <property type="entry name" value="Helicase_ATP-bd"/>
</dbReference>
<dbReference type="Pfam" id="PF21188">
    <property type="entry name" value="BRR2_plug"/>
    <property type="match status" value="1"/>
</dbReference>
<dbReference type="Pfam" id="PF00271">
    <property type="entry name" value="Helicase_C"/>
    <property type="match status" value="1"/>
</dbReference>
<dbReference type="InterPro" id="IPR001650">
    <property type="entry name" value="Helicase_C-like"/>
</dbReference>
<protein>
    <recommendedName>
        <fullName evidence="2">RNA helicase</fullName>
        <ecNumber evidence="2">3.6.4.13</ecNumber>
    </recommendedName>
</protein>
<name>A0A9P6E3P5_9AGAR</name>
<dbReference type="Pfam" id="PF00270">
    <property type="entry name" value="DEAD"/>
    <property type="match status" value="2"/>
</dbReference>
<evidence type="ECO:0000256" key="10">
    <source>
        <dbReference type="SAM" id="MobiDB-lite"/>
    </source>
</evidence>
<dbReference type="FunFam" id="1.10.3380.10:FF:000002">
    <property type="entry name" value="Activating signal cointegrator 1 complex subunit 3"/>
    <property type="match status" value="1"/>
</dbReference>
<dbReference type="Pfam" id="PF02889">
    <property type="entry name" value="Sec63"/>
    <property type="match status" value="2"/>
</dbReference>
<dbReference type="FunFam" id="3.40.50.300:FF:000368">
    <property type="entry name" value="U5 small nuclear ribonucleoprotein 200 kDa helicase"/>
    <property type="match status" value="1"/>
</dbReference>
<feature type="region of interest" description="Disordered" evidence="10">
    <location>
        <begin position="189"/>
        <end position="282"/>
    </location>
</feature>
<dbReference type="PIRSF" id="PIRSF039073">
    <property type="entry name" value="BRR2"/>
    <property type="match status" value="1"/>
</dbReference>
<keyword evidence="14" id="KW-1185">Reference proteome</keyword>
<dbReference type="Gene3D" id="3.40.50.300">
    <property type="entry name" value="P-loop containing nucleotide triphosphate hydrolases"/>
    <property type="match status" value="4"/>
</dbReference>
<dbReference type="SUPFAM" id="SSF81296">
    <property type="entry name" value="E set domains"/>
    <property type="match status" value="1"/>
</dbReference>
<dbReference type="InterPro" id="IPR014756">
    <property type="entry name" value="Ig_E-set"/>
</dbReference>
<accession>A0A9P6E3P5</accession>
<dbReference type="GO" id="GO:0003724">
    <property type="term" value="F:RNA helicase activity"/>
    <property type="evidence" value="ECO:0007669"/>
    <property type="project" value="UniProtKB-EC"/>
</dbReference>
<dbReference type="FunFam" id="1.10.3380.10:FF:000001">
    <property type="entry name" value="U5 small nuclear ribonucleoprotein helicase"/>
    <property type="match status" value="1"/>
</dbReference>
<dbReference type="SUPFAM" id="SSF158702">
    <property type="entry name" value="Sec63 N-terminal domain-like"/>
    <property type="match status" value="2"/>
</dbReference>
<evidence type="ECO:0000256" key="5">
    <source>
        <dbReference type="ARBA" id="ARBA00022801"/>
    </source>
</evidence>
<evidence type="ECO:0000256" key="4">
    <source>
        <dbReference type="ARBA" id="ARBA00022741"/>
    </source>
</evidence>
<feature type="region of interest" description="Disordered" evidence="10">
    <location>
        <begin position="24"/>
        <end position="87"/>
    </location>
</feature>
<dbReference type="InterPro" id="IPR004179">
    <property type="entry name" value="Sec63-dom"/>
</dbReference>
<dbReference type="GO" id="GO:0005524">
    <property type="term" value="F:ATP binding"/>
    <property type="evidence" value="ECO:0007669"/>
    <property type="project" value="UniProtKB-KW"/>
</dbReference>
<feature type="compositionally biased region" description="Basic and acidic residues" evidence="10">
    <location>
        <begin position="61"/>
        <end position="87"/>
    </location>
</feature>
<feature type="region of interest" description="Disordered" evidence="10">
    <location>
        <begin position="390"/>
        <end position="416"/>
    </location>
</feature>
<feature type="domain" description="Helicase C-terminal" evidence="12">
    <location>
        <begin position="715"/>
        <end position="917"/>
    </location>
</feature>
<dbReference type="Pfam" id="PF18149">
    <property type="entry name" value="Helicase_PWI"/>
    <property type="match status" value="1"/>
</dbReference>
<dbReference type="InterPro" id="IPR035892">
    <property type="entry name" value="C2_domain_sf"/>
</dbReference>
<gene>
    <name evidence="13" type="ORF">CPB83DRAFT_911595</name>
</gene>
<dbReference type="GO" id="GO:0003676">
    <property type="term" value="F:nucleic acid binding"/>
    <property type="evidence" value="ECO:0007669"/>
    <property type="project" value="InterPro"/>
</dbReference>
<comment type="caution">
    <text evidence="13">The sequence shown here is derived from an EMBL/GenBank/DDBJ whole genome shotgun (WGS) entry which is preliminary data.</text>
</comment>
<evidence type="ECO:0000256" key="1">
    <source>
        <dbReference type="ARBA" id="ARBA00004123"/>
    </source>
</evidence>